<reference evidence="1 2" key="1">
    <citation type="submission" date="2023-08" db="EMBL/GenBank/DDBJ databases">
        <title>Genome sequencing of the thermostable Gram positive bacteria Geobacillus proteiniphilus strain T-6.</title>
        <authorList>
            <person name="Shulami S."/>
            <person name="Shoham Y."/>
        </authorList>
    </citation>
    <scope>NUCLEOTIDE SEQUENCE [LARGE SCALE GENOMIC DNA]</scope>
    <source>
        <strain evidence="1 2">T-6</strain>
    </source>
</reference>
<keyword evidence="2" id="KW-1185">Reference proteome</keyword>
<dbReference type="RefSeq" id="WP_020755791.1">
    <property type="nucleotide sequence ID" value="NZ_CP133076.1"/>
</dbReference>
<proteinExistence type="predicted"/>
<gene>
    <name evidence="1" type="ORF">RA955_12465</name>
</gene>
<evidence type="ECO:0000313" key="1">
    <source>
        <dbReference type="EMBL" id="WMJ15586.1"/>
    </source>
</evidence>
<dbReference type="EMBL" id="CP133076">
    <property type="protein sequence ID" value="WMJ15586.1"/>
    <property type="molecule type" value="Genomic_DNA"/>
</dbReference>
<organism evidence="1 2">
    <name type="scientific">Geobacillus proteiniphilus</name>
    <dbReference type="NCBI Taxonomy" id="860353"/>
    <lineage>
        <taxon>Bacteria</taxon>
        <taxon>Bacillati</taxon>
        <taxon>Bacillota</taxon>
        <taxon>Bacilli</taxon>
        <taxon>Bacillales</taxon>
        <taxon>Anoxybacillaceae</taxon>
        <taxon>Geobacillus</taxon>
    </lineage>
</organism>
<evidence type="ECO:0000313" key="2">
    <source>
        <dbReference type="Proteomes" id="UP001223761"/>
    </source>
</evidence>
<dbReference type="Proteomes" id="UP001223761">
    <property type="component" value="Chromosome"/>
</dbReference>
<accession>A0ABY9MC44</accession>
<protein>
    <submittedName>
        <fullName evidence="1">DUF6171 family protein</fullName>
    </submittedName>
</protein>
<sequence length="96" mass="11137">MKTKAAENMEEKNWCQDCAGSVIVTREMMDPLIEQIDRSALVSDDVYEKRINICRSCSSLQYGTTCAYSGYLVHYQAKWRRECCPFPGRAKWGREE</sequence>
<name>A0ABY9MC44_9BACL</name>